<dbReference type="KEGG" id="cpas:Clopa_4399"/>
<proteinExistence type="inferred from homology"/>
<dbReference type="STRING" id="86416.Clopa_4399"/>
<dbReference type="NCBIfam" id="TIGR02214">
    <property type="entry name" value="spoVD_pbp"/>
    <property type="match status" value="1"/>
</dbReference>
<dbReference type="Pfam" id="PF03717">
    <property type="entry name" value="PBP_dimer"/>
    <property type="match status" value="1"/>
</dbReference>
<dbReference type="GO" id="GO:0005886">
    <property type="term" value="C:plasma membrane"/>
    <property type="evidence" value="ECO:0007669"/>
    <property type="project" value="TreeGrafter"/>
</dbReference>
<dbReference type="PANTHER" id="PTHR30627">
    <property type="entry name" value="PEPTIDOGLYCAN D,D-TRANSPEPTIDASE"/>
    <property type="match status" value="1"/>
</dbReference>
<evidence type="ECO:0000256" key="4">
    <source>
        <dbReference type="SAM" id="Phobius"/>
    </source>
</evidence>
<reference evidence="7 8" key="1">
    <citation type="submission" date="2012-01" db="EMBL/GenBank/DDBJ databases">
        <title>Complete sequence of chromosome of Clostridium pasteurianum BC1.</title>
        <authorList>
            <consortium name="US DOE Joint Genome Institute"/>
            <person name="Lucas S."/>
            <person name="Han J."/>
            <person name="Lapidus A."/>
            <person name="Cheng J.-F."/>
            <person name="Goodwin L."/>
            <person name="Pitluck S."/>
            <person name="Peters L."/>
            <person name="Mikhailova N."/>
            <person name="Teshima H."/>
            <person name="Detter J.C."/>
            <person name="Han C."/>
            <person name="Tapia R."/>
            <person name="Land M."/>
            <person name="Hauser L."/>
            <person name="Kyrpides N."/>
            <person name="Ivanova N."/>
            <person name="Pagani I."/>
            <person name="Dunn J."/>
            <person name="Taghavi S."/>
            <person name="Francis A."/>
            <person name="van der Lelie D."/>
            <person name="Woyke T."/>
        </authorList>
    </citation>
    <scope>NUCLEOTIDE SEQUENCE [LARGE SCALE GENOMIC DNA]</scope>
    <source>
        <strain evidence="7 8">BC1</strain>
    </source>
</reference>
<dbReference type="PANTHER" id="PTHR30627:SF1">
    <property type="entry name" value="PEPTIDOGLYCAN D,D-TRANSPEPTIDASE FTSI"/>
    <property type="match status" value="1"/>
</dbReference>
<dbReference type="InterPro" id="IPR050515">
    <property type="entry name" value="Beta-lactam/transpept"/>
</dbReference>
<evidence type="ECO:0000256" key="1">
    <source>
        <dbReference type="ARBA" id="ARBA00004370"/>
    </source>
</evidence>
<dbReference type="SUPFAM" id="SSF56519">
    <property type="entry name" value="Penicillin binding protein dimerisation domain"/>
    <property type="match status" value="1"/>
</dbReference>
<dbReference type="InterPro" id="IPR001460">
    <property type="entry name" value="PCN-bd_Tpept"/>
</dbReference>
<dbReference type="AlphaFoldDB" id="R4KBN9"/>
<dbReference type="SUPFAM" id="SSF56601">
    <property type="entry name" value="beta-lactamase/transpeptidase-like"/>
    <property type="match status" value="1"/>
</dbReference>
<evidence type="ECO:0000313" key="7">
    <source>
        <dbReference type="EMBL" id="AGK99111.1"/>
    </source>
</evidence>
<dbReference type="InterPro" id="IPR011927">
    <property type="entry name" value="SpoVD_pbp"/>
</dbReference>
<feature type="domain" description="Penicillin-binding protein dimerisation" evidence="6">
    <location>
        <begin position="62"/>
        <end position="220"/>
    </location>
</feature>
<keyword evidence="4" id="KW-0812">Transmembrane</keyword>
<evidence type="ECO:0000259" key="5">
    <source>
        <dbReference type="Pfam" id="PF00905"/>
    </source>
</evidence>
<evidence type="ECO:0000259" key="6">
    <source>
        <dbReference type="Pfam" id="PF03717"/>
    </source>
</evidence>
<protein>
    <submittedName>
        <fullName evidence="7">Stage V sporulation protein D</fullName>
    </submittedName>
</protein>
<dbReference type="GO" id="GO:0008658">
    <property type="term" value="F:penicillin binding"/>
    <property type="evidence" value="ECO:0007669"/>
    <property type="project" value="InterPro"/>
</dbReference>
<organism evidence="7 8">
    <name type="scientific">Clostridium pasteurianum BC1</name>
    <dbReference type="NCBI Taxonomy" id="86416"/>
    <lineage>
        <taxon>Bacteria</taxon>
        <taxon>Bacillati</taxon>
        <taxon>Bacillota</taxon>
        <taxon>Clostridia</taxon>
        <taxon>Eubacteriales</taxon>
        <taxon>Clostridiaceae</taxon>
        <taxon>Clostridium</taxon>
    </lineage>
</organism>
<dbReference type="OrthoDB" id="9804124at2"/>
<dbReference type="Gene3D" id="3.90.1310.10">
    <property type="entry name" value="Penicillin-binding protein 2a (Domain 2)"/>
    <property type="match status" value="1"/>
</dbReference>
<comment type="subcellular location">
    <subcellularLocation>
        <location evidence="1">Membrane</location>
    </subcellularLocation>
</comment>
<evidence type="ECO:0000256" key="3">
    <source>
        <dbReference type="ARBA" id="ARBA00023136"/>
    </source>
</evidence>
<dbReference type="Gene3D" id="3.30.450.330">
    <property type="match status" value="1"/>
</dbReference>
<feature type="transmembrane region" description="Helical" evidence="4">
    <location>
        <begin position="20"/>
        <end position="42"/>
    </location>
</feature>
<dbReference type="Proteomes" id="UP000013523">
    <property type="component" value="Chromosome"/>
</dbReference>
<dbReference type="HOGENOM" id="CLU_009289_6_0_9"/>
<evidence type="ECO:0000256" key="2">
    <source>
        <dbReference type="ARBA" id="ARBA00007171"/>
    </source>
</evidence>
<dbReference type="InterPro" id="IPR012338">
    <property type="entry name" value="Beta-lactam/transpept-like"/>
</dbReference>
<keyword evidence="3 4" id="KW-0472">Membrane</keyword>
<accession>R4KBN9</accession>
<dbReference type="InterPro" id="IPR036138">
    <property type="entry name" value="PBP_dimer_sf"/>
</dbReference>
<dbReference type="RefSeq" id="WP_015617383.1">
    <property type="nucleotide sequence ID" value="NC_021182.1"/>
</dbReference>
<dbReference type="EMBL" id="CP003261">
    <property type="protein sequence ID" value="AGK99111.1"/>
    <property type="molecule type" value="Genomic_DNA"/>
</dbReference>
<keyword evidence="4" id="KW-1133">Transmembrane helix</keyword>
<gene>
    <name evidence="7" type="ORF">Clopa_4399</name>
</gene>
<dbReference type="Pfam" id="PF00905">
    <property type="entry name" value="Transpeptidase"/>
    <property type="match status" value="1"/>
</dbReference>
<keyword evidence="8" id="KW-1185">Reference proteome</keyword>
<name>R4KBN9_CLOPA</name>
<feature type="domain" description="Penicillin-binding protein transpeptidase" evidence="5">
    <location>
        <begin position="265"/>
        <end position="584"/>
    </location>
</feature>
<dbReference type="GO" id="GO:0071555">
    <property type="term" value="P:cell wall organization"/>
    <property type="evidence" value="ECO:0007669"/>
    <property type="project" value="TreeGrafter"/>
</dbReference>
<evidence type="ECO:0000313" key="8">
    <source>
        <dbReference type="Proteomes" id="UP000013523"/>
    </source>
</evidence>
<dbReference type="InterPro" id="IPR005311">
    <property type="entry name" value="PBP_dimer"/>
</dbReference>
<dbReference type="PATRIC" id="fig|86416.3.peg.4405"/>
<dbReference type="eggNOG" id="COG0768">
    <property type="taxonomic scope" value="Bacteria"/>
</dbReference>
<comment type="similarity">
    <text evidence="2">Belongs to the transpeptidase family.</text>
</comment>
<dbReference type="Gene3D" id="3.40.710.10">
    <property type="entry name" value="DD-peptidase/beta-lactamase superfamily"/>
    <property type="match status" value="1"/>
</dbReference>
<sequence length="597" mass="65385">MSILKVKKSSTKILINKRLLGVFMLFGLVFILVIGRLFYLMVTDSKFYKVKALQQWTSQITVPAERGRILDRNDNEFVVSAEAYRVDIDMNTLRQALKIKSIGMDQLSNELSTILSMPVKQVSNILYLKSPEGMPVKFATLARKIDKTQADKIKALNISGFIISNDSKRVYKNNNFLASTLGYTNSDGNGVSGVELSYNKELAGIPGQKILETDNRGNQLPYENSQYIAPVNGKDLVLTIDQTIQLYAEQAAQKALIDNKAKSVTITVMNPKNGEILAMVNKPDYDPNNPNGAKNQTGEQIAASWKNNAVQNTFEPGSIFKVITSYAAMAENVVNDATRFPDPGYVIVDGKRINEWNPAGFPLQTFQDIIKNSSNVGFVKLGTELLGKDKLFKYINLFGFGQKTGVDLPGESTGIVPPIKNVNKVDLATISFGQGISVSAVQYLAAFNSVANGGTWIRPHVMKEIVHTDSNNKQIVDTTYNNLGEKKILDPNIASTLRTYLRKVVTDGVGSAAEVPGLDIAGKTGTAQKSSPTGGYAPGKYMSSFAGMAPENDPKITMLISIDEPDQSKYYAGQTAAPVAKDLFREIFDYMNSKGIN</sequence>